<dbReference type="Proteomes" id="UP001055439">
    <property type="component" value="Chromosome 10"/>
</dbReference>
<dbReference type="Gene3D" id="1.20.1250.20">
    <property type="entry name" value="MFS general substrate transporter like domains"/>
    <property type="match status" value="2"/>
</dbReference>
<evidence type="ECO:0000256" key="6">
    <source>
        <dbReference type="ARBA" id="ARBA00022847"/>
    </source>
</evidence>
<dbReference type="GO" id="GO:0016020">
    <property type="term" value="C:membrane"/>
    <property type="evidence" value="ECO:0007669"/>
    <property type="project" value="UniProtKB-SubCell"/>
</dbReference>
<feature type="compositionally biased region" description="Low complexity" evidence="9">
    <location>
        <begin position="382"/>
        <end position="395"/>
    </location>
</feature>
<dbReference type="EMBL" id="CP097503">
    <property type="protein sequence ID" value="URD79450.1"/>
    <property type="molecule type" value="Genomic_DNA"/>
</dbReference>
<evidence type="ECO:0000313" key="12">
    <source>
        <dbReference type="Proteomes" id="UP001055439"/>
    </source>
</evidence>
<feature type="transmembrane region" description="Helical" evidence="10">
    <location>
        <begin position="341"/>
        <end position="360"/>
    </location>
</feature>
<dbReference type="OrthoDB" id="5296287at2759"/>
<feature type="transmembrane region" description="Helical" evidence="10">
    <location>
        <begin position="64"/>
        <end position="89"/>
    </location>
</feature>
<dbReference type="InterPro" id="IPR045262">
    <property type="entry name" value="STP/PLT_plant"/>
</dbReference>
<dbReference type="Pfam" id="PF00083">
    <property type="entry name" value="Sugar_tr"/>
    <property type="match status" value="3"/>
</dbReference>
<evidence type="ECO:0000256" key="2">
    <source>
        <dbReference type="ARBA" id="ARBA00010992"/>
    </source>
</evidence>
<gene>
    <name evidence="11" type="ORF">MUK42_24152</name>
</gene>
<dbReference type="SUPFAM" id="SSF103473">
    <property type="entry name" value="MFS general substrate transporter"/>
    <property type="match status" value="1"/>
</dbReference>
<dbReference type="PANTHER" id="PTHR23500:SF74">
    <property type="entry name" value="SUGAR TRANSPORT PROTEIN MST5"/>
    <property type="match status" value="1"/>
</dbReference>
<accession>A0A9E7EKX1</accession>
<feature type="transmembrane region" description="Helical" evidence="10">
    <location>
        <begin position="272"/>
        <end position="291"/>
    </location>
</feature>
<evidence type="ECO:0000256" key="9">
    <source>
        <dbReference type="SAM" id="MobiDB-lite"/>
    </source>
</evidence>
<comment type="similarity">
    <text evidence="2">Belongs to the major facilitator superfamily. Sugar transporter (TC 2.A.1.1) family.</text>
</comment>
<proteinExistence type="inferred from homology"/>
<evidence type="ECO:0000256" key="8">
    <source>
        <dbReference type="ARBA" id="ARBA00023136"/>
    </source>
</evidence>
<reference evidence="11" key="1">
    <citation type="submission" date="2022-05" db="EMBL/GenBank/DDBJ databases">
        <title>The Musa troglodytarum L. genome provides insights into the mechanism of non-climacteric behaviour and enrichment of carotenoids.</title>
        <authorList>
            <person name="Wang J."/>
        </authorList>
    </citation>
    <scope>NUCLEOTIDE SEQUENCE</scope>
    <source>
        <tissue evidence="11">Leaf</tissue>
    </source>
</reference>
<dbReference type="AlphaFoldDB" id="A0A9E7EKX1"/>
<organism evidence="11 12">
    <name type="scientific">Musa troglodytarum</name>
    <name type="common">fe'i banana</name>
    <dbReference type="NCBI Taxonomy" id="320322"/>
    <lineage>
        <taxon>Eukaryota</taxon>
        <taxon>Viridiplantae</taxon>
        <taxon>Streptophyta</taxon>
        <taxon>Embryophyta</taxon>
        <taxon>Tracheophyta</taxon>
        <taxon>Spermatophyta</taxon>
        <taxon>Magnoliopsida</taxon>
        <taxon>Liliopsida</taxon>
        <taxon>Zingiberales</taxon>
        <taxon>Musaceae</taxon>
        <taxon>Musa</taxon>
    </lineage>
</organism>
<keyword evidence="8 10" id="KW-0472">Membrane</keyword>
<dbReference type="InterPro" id="IPR003663">
    <property type="entry name" value="Sugar/inositol_transpt"/>
</dbReference>
<keyword evidence="6" id="KW-0769">Symport</keyword>
<dbReference type="GO" id="GO:0015293">
    <property type="term" value="F:symporter activity"/>
    <property type="evidence" value="ECO:0007669"/>
    <property type="project" value="UniProtKB-KW"/>
</dbReference>
<evidence type="ECO:0000256" key="3">
    <source>
        <dbReference type="ARBA" id="ARBA00022448"/>
    </source>
</evidence>
<evidence type="ECO:0000256" key="10">
    <source>
        <dbReference type="SAM" id="Phobius"/>
    </source>
</evidence>
<sequence length="426" mass="46428">MDWFLSRFFPSVYRQQMANSSINQYCKLDSGLLTLPSSSLYVAALPLSFLDSIVTRVSGRKWSMFLGGVTFLIGSAVNGAAMNVFVLILGRVLLGIGIGFANQARLHTCNIALFMLPGAARSPGRHHHPIGTLILPDTPNSLIERGYEEEAKAMLRKIRGTDVIQAEYDDLMAASEEAKSVEHPWSNILQRKYGPQLTMTIGFGDDASLVSAVISGLANVFATVSIAAVDKLGRRALFLQDGTQMLVSQVVGTVIALKFGTSDVAAELTKSYASILVFFISIYVAAFAWPWGPLGWLVPTEIFPEEIRSEEQSTTVPVNMLFTFLIAQVFFTALCSLKFGLFFFLAGWVLVIPAFIALFLPDTKNVPIEEMRSWCGGGTGSGASSSATTTSTSAAWKRPRKPQPCDTKERELNAESGTLHLLLCCR</sequence>
<keyword evidence="5 10" id="KW-0812">Transmembrane</keyword>
<comment type="subcellular location">
    <subcellularLocation>
        <location evidence="1">Membrane</location>
        <topology evidence="1">Multi-pass membrane protein</topology>
    </subcellularLocation>
</comment>
<feature type="transmembrane region" description="Helical" evidence="10">
    <location>
        <begin position="38"/>
        <end position="57"/>
    </location>
</feature>
<keyword evidence="4 11" id="KW-0762">Sugar transport</keyword>
<dbReference type="InterPro" id="IPR005828">
    <property type="entry name" value="MFS_sugar_transport-like"/>
</dbReference>
<dbReference type="GO" id="GO:0015144">
    <property type="term" value="F:carbohydrate transmembrane transporter activity"/>
    <property type="evidence" value="ECO:0007669"/>
    <property type="project" value="InterPro"/>
</dbReference>
<name>A0A9E7EKX1_9LILI</name>
<keyword evidence="12" id="KW-1185">Reference proteome</keyword>
<evidence type="ECO:0000256" key="4">
    <source>
        <dbReference type="ARBA" id="ARBA00022597"/>
    </source>
</evidence>
<evidence type="ECO:0000313" key="11">
    <source>
        <dbReference type="EMBL" id="URD79450.1"/>
    </source>
</evidence>
<evidence type="ECO:0000256" key="5">
    <source>
        <dbReference type="ARBA" id="ARBA00022692"/>
    </source>
</evidence>
<keyword evidence="7 10" id="KW-1133">Transmembrane helix</keyword>
<dbReference type="InterPro" id="IPR036259">
    <property type="entry name" value="MFS_trans_sf"/>
</dbReference>
<feature type="transmembrane region" description="Helical" evidence="10">
    <location>
        <begin position="316"/>
        <end position="334"/>
    </location>
</feature>
<evidence type="ECO:0000256" key="7">
    <source>
        <dbReference type="ARBA" id="ARBA00022989"/>
    </source>
</evidence>
<dbReference type="PRINTS" id="PR00171">
    <property type="entry name" value="SUGRTRNSPORT"/>
</dbReference>
<dbReference type="PANTHER" id="PTHR23500">
    <property type="entry name" value="SOLUTE CARRIER FAMILY 2, FACILITATED GLUCOSE TRANSPORTER"/>
    <property type="match status" value="1"/>
</dbReference>
<keyword evidence="3" id="KW-0813">Transport</keyword>
<feature type="transmembrane region" description="Helical" evidence="10">
    <location>
        <begin position="207"/>
        <end position="229"/>
    </location>
</feature>
<evidence type="ECO:0000256" key="1">
    <source>
        <dbReference type="ARBA" id="ARBA00004141"/>
    </source>
</evidence>
<feature type="region of interest" description="Disordered" evidence="9">
    <location>
        <begin position="377"/>
        <end position="409"/>
    </location>
</feature>
<protein>
    <submittedName>
        <fullName evidence="11">Sugar transporter</fullName>
    </submittedName>
</protein>